<dbReference type="Proteomes" id="UP000256900">
    <property type="component" value="Unassembled WGS sequence"/>
</dbReference>
<keyword evidence="2" id="KW-1185">Reference proteome</keyword>
<proteinExistence type="predicted"/>
<protein>
    <submittedName>
        <fullName evidence="1">Uncharacterized protein</fullName>
    </submittedName>
</protein>
<evidence type="ECO:0000313" key="2">
    <source>
        <dbReference type="Proteomes" id="UP000256900"/>
    </source>
</evidence>
<evidence type="ECO:0000313" key="1">
    <source>
        <dbReference type="EMBL" id="REF85953.1"/>
    </source>
</evidence>
<dbReference type="OrthoDB" id="7990319at2"/>
<comment type="caution">
    <text evidence="1">The sequence shown here is derived from an EMBL/GenBank/DDBJ whole genome shotgun (WGS) entry which is preliminary data.</text>
</comment>
<gene>
    <name evidence="1" type="ORF">DES32_1993</name>
</gene>
<name>A0A3D9YWL0_9HYPH</name>
<accession>A0A3D9YWL0</accession>
<reference evidence="1 2" key="1">
    <citation type="submission" date="2018-08" db="EMBL/GenBank/DDBJ databases">
        <title>Genomic Encyclopedia of Type Strains, Phase IV (KMG-IV): sequencing the most valuable type-strain genomes for metagenomic binning, comparative biology and taxonomic classification.</title>
        <authorList>
            <person name="Goeker M."/>
        </authorList>
    </citation>
    <scope>NUCLEOTIDE SEQUENCE [LARGE SCALE GENOMIC DNA]</scope>
    <source>
        <strain evidence="1 2">BW863</strain>
    </source>
</reference>
<dbReference type="EMBL" id="QUMO01000003">
    <property type="protein sequence ID" value="REF85953.1"/>
    <property type="molecule type" value="Genomic_DNA"/>
</dbReference>
<organism evidence="1 2">
    <name type="scientific">Methylovirgula ligni</name>
    <dbReference type="NCBI Taxonomy" id="569860"/>
    <lineage>
        <taxon>Bacteria</taxon>
        <taxon>Pseudomonadati</taxon>
        <taxon>Pseudomonadota</taxon>
        <taxon>Alphaproteobacteria</taxon>
        <taxon>Hyphomicrobiales</taxon>
        <taxon>Beijerinckiaceae</taxon>
        <taxon>Methylovirgula</taxon>
    </lineage>
</organism>
<dbReference type="AlphaFoldDB" id="A0A3D9YWL0"/>
<sequence length="228" mass="25254">MRYDVLIVVSLALICIVAVYRRDKARLRKSRAAFFDACLGLFEKPSVHENGAHFPVLSGGYEGFDIKIEPIIDDMSVRKLPSLWLKLWLSAPVPYSGALAVLMRPRGTEFYSPAFDLVSDVEAPAGWPKDVLIRCSDPEDAPPLSLLDRFHELLHDPKCKELLIGPGGVRLIYQAAQAERAEYSVLRHAKFGASTLDADGARQLVDELCAIYRSLARTPHSIPALVKG</sequence>
<dbReference type="RefSeq" id="WP_115836548.1">
    <property type="nucleotide sequence ID" value="NZ_CP025086.1"/>
</dbReference>